<proteinExistence type="predicted"/>
<dbReference type="PANTHER" id="PTHR22379">
    <property type="entry name" value="RIKEN CDNA 4930407I10 GENE"/>
    <property type="match status" value="1"/>
</dbReference>
<dbReference type="RefSeq" id="XP_006866981.1">
    <property type="nucleotide sequence ID" value="XM_006866919.1"/>
</dbReference>
<dbReference type="PANTHER" id="PTHR22379:SF1">
    <property type="entry name" value="RIKEN CDNA 4930407I10 GENE"/>
    <property type="match status" value="1"/>
</dbReference>
<keyword evidence="1" id="KW-0732">Signal</keyword>
<accession>A0A9B0TN84</accession>
<dbReference type="OrthoDB" id="9834506at2759"/>
<gene>
    <name evidence="3" type="primary">LOC102822466</name>
</gene>
<dbReference type="AlphaFoldDB" id="A0A9B0TN84"/>
<name>A0A9B0TN84_CHRAS</name>
<dbReference type="CTD" id="103352467"/>
<dbReference type="InterPro" id="IPR031715">
    <property type="entry name" value="DUF4727"/>
</dbReference>
<protein>
    <submittedName>
        <fullName evidence="3">Uncharacterized protein C22orf46 homolog</fullName>
    </submittedName>
</protein>
<dbReference type="GeneID" id="102822466"/>
<feature type="chain" id="PRO_5038365704" evidence="1">
    <location>
        <begin position="18"/>
        <end position="290"/>
    </location>
</feature>
<dbReference type="Proteomes" id="UP000504623">
    <property type="component" value="Unplaced"/>
</dbReference>
<evidence type="ECO:0000256" key="1">
    <source>
        <dbReference type="SAM" id="SignalP"/>
    </source>
</evidence>
<evidence type="ECO:0000313" key="3">
    <source>
        <dbReference type="RefSeq" id="XP_006866981.1"/>
    </source>
</evidence>
<keyword evidence="2" id="KW-1185">Reference proteome</keyword>
<evidence type="ECO:0000313" key="2">
    <source>
        <dbReference type="Proteomes" id="UP000504623"/>
    </source>
</evidence>
<reference evidence="3" key="1">
    <citation type="submission" date="2025-08" db="UniProtKB">
        <authorList>
            <consortium name="RefSeq"/>
        </authorList>
    </citation>
    <scope>IDENTIFICATION</scope>
    <source>
        <tissue evidence="3">Spleen</tissue>
    </source>
</reference>
<sequence>MLLPLLGTCALVGPFHGSEWEPVWGLLSQDGSCGDLRCYGNLLVLCLFVIWQVWHCWHHVNKTHPSWRKTIKVPPQERAVSSRRHVPEFCNSLGELRDLDGHVQRWIRKQRWGYQRSLQESWVQCLLSSQRQYQGPPWDAHILGSTSFSSTCLIPRDSYWDAWEVSCGLSDGHTHLIQEPLPLDLEICQRMEQLWVHSLEELAPDSSMRSHPTSVSLSTSLPNLSSAQRLQFCPREFPSVPSDQQQEMPTWRSWGFLQEAWAPEREHQIADRGKERTEDQALRHLEVNFQ</sequence>
<feature type="signal peptide" evidence="1">
    <location>
        <begin position="1"/>
        <end position="17"/>
    </location>
</feature>
<dbReference type="Pfam" id="PF15856">
    <property type="entry name" value="DUF4727"/>
    <property type="match status" value="1"/>
</dbReference>
<organism evidence="2 3">
    <name type="scientific">Chrysochloris asiatica</name>
    <name type="common">Cape golden mole</name>
    <dbReference type="NCBI Taxonomy" id="185453"/>
    <lineage>
        <taxon>Eukaryota</taxon>
        <taxon>Metazoa</taxon>
        <taxon>Chordata</taxon>
        <taxon>Craniata</taxon>
        <taxon>Vertebrata</taxon>
        <taxon>Euteleostomi</taxon>
        <taxon>Mammalia</taxon>
        <taxon>Eutheria</taxon>
        <taxon>Afrotheria</taxon>
        <taxon>Chrysochloridae</taxon>
        <taxon>Chrysochlorinae</taxon>
        <taxon>Chrysochloris</taxon>
    </lineage>
</organism>